<feature type="compositionally biased region" description="Basic residues" evidence="2">
    <location>
        <begin position="471"/>
        <end position="484"/>
    </location>
</feature>
<comment type="caution">
    <text evidence="3">The sequence shown here is derived from an EMBL/GenBank/DDBJ whole genome shotgun (WGS) entry which is preliminary data.</text>
</comment>
<feature type="compositionally biased region" description="Acidic residues" evidence="2">
    <location>
        <begin position="287"/>
        <end position="298"/>
    </location>
</feature>
<proteinExistence type="inferred from homology"/>
<evidence type="ECO:0000256" key="1">
    <source>
        <dbReference type="ARBA" id="ARBA00009078"/>
    </source>
</evidence>
<comment type="similarity">
    <text evidence="1">Belongs to the LTV1 family.</text>
</comment>
<protein>
    <submittedName>
        <fullName evidence="3">Low temperature viability protein</fullName>
    </submittedName>
</protein>
<accession>A0A8H4ANF8</accession>
<dbReference type="PANTHER" id="PTHR21531:SF0">
    <property type="entry name" value="PROTEIN LTV1 HOMOLOG"/>
    <property type="match status" value="1"/>
</dbReference>
<reference evidence="3 4" key="1">
    <citation type="journal article" date="2019" name="Environ. Microbiol.">
        <title>At the nexus of three kingdoms: the genome of the mycorrhizal fungus Gigaspora margarita provides insights into plant, endobacterial and fungal interactions.</title>
        <authorList>
            <person name="Venice F."/>
            <person name="Ghignone S."/>
            <person name="Salvioli di Fossalunga A."/>
            <person name="Amselem J."/>
            <person name="Novero M."/>
            <person name="Xianan X."/>
            <person name="Sedzielewska Toro K."/>
            <person name="Morin E."/>
            <person name="Lipzen A."/>
            <person name="Grigoriev I.V."/>
            <person name="Henrissat B."/>
            <person name="Martin F.M."/>
            <person name="Bonfante P."/>
        </authorList>
    </citation>
    <scope>NUCLEOTIDE SEQUENCE [LARGE SCALE GENOMIC DNA]</scope>
    <source>
        <strain evidence="3 4">BEG34</strain>
    </source>
</reference>
<evidence type="ECO:0000313" key="4">
    <source>
        <dbReference type="Proteomes" id="UP000439903"/>
    </source>
</evidence>
<dbReference type="GO" id="GO:0030688">
    <property type="term" value="C:preribosome, small subunit precursor"/>
    <property type="evidence" value="ECO:0007669"/>
    <property type="project" value="TreeGrafter"/>
</dbReference>
<keyword evidence="4" id="KW-1185">Reference proteome</keyword>
<dbReference type="InterPro" id="IPR007307">
    <property type="entry name" value="Ltv1"/>
</dbReference>
<dbReference type="GO" id="GO:0042274">
    <property type="term" value="P:ribosomal small subunit biogenesis"/>
    <property type="evidence" value="ECO:0007669"/>
    <property type="project" value="InterPro"/>
</dbReference>
<dbReference type="PANTHER" id="PTHR21531">
    <property type="entry name" value="LOW-TEMPERATURE VIABILITY PROTEIN LTV1-RELATED"/>
    <property type="match status" value="1"/>
</dbReference>
<feature type="region of interest" description="Disordered" evidence="2">
    <location>
        <begin position="457"/>
        <end position="484"/>
    </location>
</feature>
<feature type="region of interest" description="Disordered" evidence="2">
    <location>
        <begin position="287"/>
        <end position="307"/>
    </location>
</feature>
<organism evidence="3 4">
    <name type="scientific">Gigaspora margarita</name>
    <dbReference type="NCBI Taxonomy" id="4874"/>
    <lineage>
        <taxon>Eukaryota</taxon>
        <taxon>Fungi</taxon>
        <taxon>Fungi incertae sedis</taxon>
        <taxon>Mucoromycota</taxon>
        <taxon>Glomeromycotina</taxon>
        <taxon>Glomeromycetes</taxon>
        <taxon>Diversisporales</taxon>
        <taxon>Gigasporaceae</taxon>
        <taxon>Gigaspora</taxon>
    </lineage>
</organism>
<name>A0A8H4ANF8_GIGMA</name>
<dbReference type="Proteomes" id="UP000439903">
    <property type="component" value="Unassembled WGS sequence"/>
</dbReference>
<dbReference type="GO" id="GO:0005829">
    <property type="term" value="C:cytosol"/>
    <property type="evidence" value="ECO:0007669"/>
    <property type="project" value="TreeGrafter"/>
</dbReference>
<evidence type="ECO:0000256" key="2">
    <source>
        <dbReference type="SAM" id="MobiDB-lite"/>
    </source>
</evidence>
<dbReference type="GO" id="GO:0005634">
    <property type="term" value="C:nucleus"/>
    <property type="evidence" value="ECO:0007669"/>
    <property type="project" value="TreeGrafter"/>
</dbReference>
<gene>
    <name evidence="3" type="ORF">F8M41_017127</name>
</gene>
<feature type="compositionally biased region" description="Basic and acidic residues" evidence="2">
    <location>
        <begin position="461"/>
        <end position="470"/>
    </location>
</feature>
<dbReference type="OrthoDB" id="5852896at2759"/>
<dbReference type="GO" id="GO:0000056">
    <property type="term" value="P:ribosomal small subunit export from nucleus"/>
    <property type="evidence" value="ECO:0007669"/>
    <property type="project" value="TreeGrafter"/>
</dbReference>
<dbReference type="AlphaFoldDB" id="A0A8H4ANF8"/>
<evidence type="ECO:0000313" key="3">
    <source>
        <dbReference type="EMBL" id="KAF0516289.1"/>
    </source>
</evidence>
<sequence length="519" mass="60671">MGKKPFIDRKKAKHYQLVHRSQRDPLFNDSNAPSKVLVEVIPPNLRGKVYQVSDDIAEDDQNRKHESRVGQAALYGIYYDDTNYDYLQHLKPIGEDQGAIYIEAPSKDKEKKKKAQLEFVEDQNHQESGTSKKDKKVTILLPDEVLPSREEMPIGLFNQSYIPDDIQGFQPDMDPRLRETLEALDDDAYVENDLNDDFFSALNAEELPEELSEEQDYEEGEVEDSNWQKEFQKFKKSQKRVEKDIDEYNDDIRSRTTGNYSMSSSIMHRNDKLRLLDDQFEKIEKEYMEDDDDDDSDVESTSSSQVRQDFSQILDEFLCKYEISGRKIVSKLGDTEQDQLETIRQELGQVSLDEKGPKMVTKTDKDYVEIESEPLTKRQAWDCQSILSTYSNLENRPTLIREKPREKLSTEKQIGLSTVECTQEYNSDDSQKNEKLDSERQIEIVENENGQIRVNLGIPRSKTESREEKKQRKASVKTERKNRRLEKKSFKQAFAKEHLRQNKVFQNLEKNFVNAIHLE</sequence>
<dbReference type="Pfam" id="PF04180">
    <property type="entry name" value="LTV"/>
    <property type="match status" value="1"/>
</dbReference>
<dbReference type="EMBL" id="WTPW01000388">
    <property type="protein sequence ID" value="KAF0516289.1"/>
    <property type="molecule type" value="Genomic_DNA"/>
</dbReference>